<evidence type="ECO:0000313" key="10">
    <source>
        <dbReference type="EMBL" id="HIY79952.1"/>
    </source>
</evidence>
<organism evidence="10 11">
    <name type="scientific">Candidatus Olsenella excrementavium</name>
    <dbReference type="NCBI Taxonomy" id="2838709"/>
    <lineage>
        <taxon>Bacteria</taxon>
        <taxon>Bacillati</taxon>
        <taxon>Actinomycetota</taxon>
        <taxon>Coriobacteriia</taxon>
        <taxon>Coriobacteriales</taxon>
        <taxon>Atopobiaceae</taxon>
        <taxon>Olsenella</taxon>
    </lineage>
</organism>
<feature type="transmembrane region" description="Helical" evidence="7">
    <location>
        <begin position="218"/>
        <end position="239"/>
    </location>
</feature>
<evidence type="ECO:0000256" key="5">
    <source>
        <dbReference type="ARBA" id="ARBA00022989"/>
    </source>
</evidence>
<evidence type="ECO:0000256" key="8">
    <source>
        <dbReference type="SAM" id="MobiDB-lite"/>
    </source>
</evidence>
<protein>
    <submittedName>
        <fullName evidence="10">ABC transporter permease</fullName>
    </submittedName>
</protein>
<evidence type="ECO:0000256" key="3">
    <source>
        <dbReference type="ARBA" id="ARBA00022475"/>
    </source>
</evidence>
<feature type="transmembrane region" description="Helical" evidence="7">
    <location>
        <begin position="251"/>
        <end position="269"/>
    </location>
</feature>
<proteinExistence type="inferred from homology"/>
<dbReference type="SUPFAM" id="SSF161098">
    <property type="entry name" value="MetI-like"/>
    <property type="match status" value="1"/>
</dbReference>
<name>A0A9D2CIA9_9ACTN</name>
<keyword evidence="3" id="KW-1003">Cell membrane</keyword>
<comment type="similarity">
    <text evidence="7">Belongs to the binding-protein-dependent transport system permease family.</text>
</comment>
<evidence type="ECO:0000256" key="1">
    <source>
        <dbReference type="ARBA" id="ARBA00004651"/>
    </source>
</evidence>
<evidence type="ECO:0000259" key="9">
    <source>
        <dbReference type="PROSITE" id="PS50928"/>
    </source>
</evidence>
<keyword evidence="2 7" id="KW-0813">Transport</keyword>
<dbReference type="Gene3D" id="1.10.3720.10">
    <property type="entry name" value="MetI-like"/>
    <property type="match status" value="1"/>
</dbReference>
<reference evidence="10" key="1">
    <citation type="journal article" date="2021" name="PeerJ">
        <title>Extensive microbial diversity within the chicken gut microbiome revealed by metagenomics and culture.</title>
        <authorList>
            <person name="Gilroy R."/>
            <person name="Ravi A."/>
            <person name="Getino M."/>
            <person name="Pursley I."/>
            <person name="Horton D.L."/>
            <person name="Alikhan N.F."/>
            <person name="Baker D."/>
            <person name="Gharbi K."/>
            <person name="Hall N."/>
            <person name="Watson M."/>
            <person name="Adriaenssens E.M."/>
            <person name="Foster-Nyarko E."/>
            <person name="Jarju S."/>
            <person name="Secka A."/>
            <person name="Antonio M."/>
            <person name="Oren A."/>
            <person name="Chaudhuri R.R."/>
            <person name="La Ragione R."/>
            <person name="Hildebrand F."/>
            <person name="Pallen M.J."/>
        </authorList>
    </citation>
    <scope>NUCLEOTIDE SEQUENCE</scope>
    <source>
        <strain evidence="10">ChiHjej10B9-743</strain>
    </source>
</reference>
<dbReference type="EMBL" id="DXCP01000043">
    <property type="protein sequence ID" value="HIY79952.1"/>
    <property type="molecule type" value="Genomic_DNA"/>
</dbReference>
<sequence>MVTSCPRTARSASITPATRSSPRRASRRPSVSAPSKARRIGVPLAALAALLVVWQLVVELGFVPNFLLPTPVQVVAALVEDAPLIAGHCVVTLGEAAAGLALGVALGFVFAVLMDRFETFYLAFEPLMTVSQTIPTVAIAPLLVLWLGYGALPKIVLVILSTFFPITVSLVSGFRSVDPDAIDLMRTMNASRWQIFWYAKLPAAADQFFSGLRISATYAIVGAVIAEWLGGNVGLGVYMTRVRKSFSYDRLFASIIVITALSLGLMKLVELAQRVCVPWKRAEGKHNDR</sequence>
<feature type="compositionally biased region" description="Polar residues" evidence="8">
    <location>
        <begin position="1"/>
        <end position="15"/>
    </location>
</feature>
<dbReference type="Proteomes" id="UP000824133">
    <property type="component" value="Unassembled WGS sequence"/>
</dbReference>
<accession>A0A9D2CIA9</accession>
<keyword evidence="6 7" id="KW-0472">Membrane</keyword>
<feature type="region of interest" description="Disordered" evidence="8">
    <location>
        <begin position="1"/>
        <end position="32"/>
    </location>
</feature>
<dbReference type="GO" id="GO:0055085">
    <property type="term" value="P:transmembrane transport"/>
    <property type="evidence" value="ECO:0007669"/>
    <property type="project" value="InterPro"/>
</dbReference>
<comment type="caution">
    <text evidence="10">The sequence shown here is derived from an EMBL/GenBank/DDBJ whole genome shotgun (WGS) entry which is preliminary data.</text>
</comment>
<reference evidence="10" key="2">
    <citation type="submission" date="2021-04" db="EMBL/GenBank/DDBJ databases">
        <authorList>
            <person name="Gilroy R."/>
        </authorList>
    </citation>
    <scope>NUCLEOTIDE SEQUENCE</scope>
    <source>
        <strain evidence="10">ChiHjej10B9-743</strain>
    </source>
</reference>
<dbReference type="GO" id="GO:0005886">
    <property type="term" value="C:plasma membrane"/>
    <property type="evidence" value="ECO:0007669"/>
    <property type="project" value="UniProtKB-SubCell"/>
</dbReference>
<feature type="domain" description="ABC transmembrane type-1" evidence="9">
    <location>
        <begin position="89"/>
        <end position="269"/>
    </location>
</feature>
<feature type="transmembrane region" description="Helical" evidence="7">
    <location>
        <begin position="126"/>
        <end position="149"/>
    </location>
</feature>
<keyword evidence="4 7" id="KW-0812">Transmembrane</keyword>
<dbReference type="InterPro" id="IPR035906">
    <property type="entry name" value="MetI-like_sf"/>
</dbReference>
<dbReference type="PANTHER" id="PTHR30151:SF20">
    <property type="entry name" value="ABC TRANSPORTER PERMEASE PROTEIN HI_0355-RELATED"/>
    <property type="match status" value="1"/>
</dbReference>
<dbReference type="PROSITE" id="PS50928">
    <property type="entry name" value="ABC_TM1"/>
    <property type="match status" value="1"/>
</dbReference>
<evidence type="ECO:0000256" key="7">
    <source>
        <dbReference type="RuleBase" id="RU363032"/>
    </source>
</evidence>
<evidence type="ECO:0000313" key="11">
    <source>
        <dbReference type="Proteomes" id="UP000824133"/>
    </source>
</evidence>
<dbReference type="CDD" id="cd06261">
    <property type="entry name" value="TM_PBP2"/>
    <property type="match status" value="1"/>
</dbReference>
<dbReference type="InterPro" id="IPR000515">
    <property type="entry name" value="MetI-like"/>
</dbReference>
<comment type="subcellular location">
    <subcellularLocation>
        <location evidence="1 7">Cell membrane</location>
        <topology evidence="1 7">Multi-pass membrane protein</topology>
    </subcellularLocation>
</comment>
<feature type="transmembrane region" description="Helical" evidence="7">
    <location>
        <begin position="44"/>
        <end position="64"/>
    </location>
</feature>
<dbReference type="AlphaFoldDB" id="A0A9D2CIA9"/>
<feature type="transmembrane region" description="Helical" evidence="7">
    <location>
        <begin position="84"/>
        <end position="114"/>
    </location>
</feature>
<dbReference type="PANTHER" id="PTHR30151">
    <property type="entry name" value="ALKANE SULFONATE ABC TRANSPORTER-RELATED, MEMBRANE SUBUNIT"/>
    <property type="match status" value="1"/>
</dbReference>
<evidence type="ECO:0000256" key="4">
    <source>
        <dbReference type="ARBA" id="ARBA00022692"/>
    </source>
</evidence>
<evidence type="ECO:0000256" key="2">
    <source>
        <dbReference type="ARBA" id="ARBA00022448"/>
    </source>
</evidence>
<dbReference type="Pfam" id="PF00528">
    <property type="entry name" value="BPD_transp_1"/>
    <property type="match status" value="1"/>
</dbReference>
<evidence type="ECO:0000256" key="6">
    <source>
        <dbReference type="ARBA" id="ARBA00023136"/>
    </source>
</evidence>
<gene>
    <name evidence="10" type="ORF">IAA42_05905</name>
</gene>
<feature type="transmembrane region" description="Helical" evidence="7">
    <location>
        <begin position="155"/>
        <end position="174"/>
    </location>
</feature>
<keyword evidence="5 7" id="KW-1133">Transmembrane helix</keyword>